<feature type="domain" description="Lon proteolytic" evidence="4">
    <location>
        <begin position="246"/>
        <end position="360"/>
    </location>
</feature>
<keyword evidence="1" id="KW-0720">Serine protease</keyword>
<dbReference type="NCBIfam" id="NF041438">
    <property type="entry name" value="SepM_fam_S16"/>
    <property type="match status" value="1"/>
</dbReference>
<dbReference type="PROSITE" id="PS51786">
    <property type="entry name" value="LON_PROTEOLYTIC"/>
    <property type="match status" value="1"/>
</dbReference>
<dbReference type="EMBL" id="NHRJ02000001">
    <property type="protein sequence ID" value="PZE22497.1"/>
    <property type="molecule type" value="Genomic_DNA"/>
</dbReference>
<protein>
    <recommendedName>
        <fullName evidence="1">endopeptidase La</fullName>
        <ecNumber evidence="1">3.4.21.53</ecNumber>
    </recommendedName>
</protein>
<comment type="similarity">
    <text evidence="1">Belongs to the peptidase S16 family.</text>
</comment>
<comment type="caution">
    <text evidence="5">The sequence shown here is derived from an EMBL/GenBank/DDBJ whole genome shotgun (WGS) entry which is preliminary data.</text>
</comment>
<feature type="domain" description="PDZ" evidence="3">
    <location>
        <begin position="109"/>
        <end position="194"/>
    </location>
</feature>
<dbReference type="Proteomes" id="UP000214746">
    <property type="component" value="Unassembled WGS sequence"/>
</dbReference>
<dbReference type="AlphaFoldDB" id="A0A2W1NDA9"/>
<dbReference type="PANTHER" id="PTHR10046">
    <property type="entry name" value="ATP DEPENDENT LON PROTEASE FAMILY MEMBER"/>
    <property type="match status" value="1"/>
</dbReference>
<dbReference type="PROSITE" id="PS50106">
    <property type="entry name" value="PDZ"/>
    <property type="match status" value="1"/>
</dbReference>
<feature type="active site" evidence="1">
    <location>
        <position position="299"/>
    </location>
</feature>
<dbReference type="GO" id="GO:0004252">
    <property type="term" value="F:serine-type endopeptidase activity"/>
    <property type="evidence" value="ECO:0007669"/>
    <property type="project" value="UniProtKB-UniRule"/>
</dbReference>
<evidence type="ECO:0000259" key="4">
    <source>
        <dbReference type="PROSITE" id="PS51786"/>
    </source>
</evidence>
<dbReference type="SMART" id="SM00228">
    <property type="entry name" value="PDZ"/>
    <property type="match status" value="1"/>
</dbReference>
<dbReference type="Pfam" id="PF13180">
    <property type="entry name" value="PDZ_2"/>
    <property type="match status" value="1"/>
</dbReference>
<dbReference type="GO" id="GO:0005524">
    <property type="term" value="F:ATP binding"/>
    <property type="evidence" value="ECO:0007669"/>
    <property type="project" value="InterPro"/>
</dbReference>
<dbReference type="InterPro" id="IPR008269">
    <property type="entry name" value="Lon_proteolytic"/>
</dbReference>
<dbReference type="InterPro" id="IPR036034">
    <property type="entry name" value="PDZ_sf"/>
</dbReference>
<organism evidence="5 6">
    <name type="scientific">Paenibacillus xerothermodurans</name>
    <dbReference type="NCBI Taxonomy" id="1977292"/>
    <lineage>
        <taxon>Bacteria</taxon>
        <taxon>Bacillati</taxon>
        <taxon>Bacillota</taxon>
        <taxon>Bacilli</taxon>
        <taxon>Bacillales</taxon>
        <taxon>Paenibacillaceae</taxon>
        <taxon>Paenibacillus</taxon>
    </lineage>
</organism>
<evidence type="ECO:0000256" key="2">
    <source>
        <dbReference type="SAM" id="Phobius"/>
    </source>
</evidence>
<dbReference type="InterPro" id="IPR027065">
    <property type="entry name" value="Lon_Prtase"/>
</dbReference>
<reference evidence="5" key="1">
    <citation type="submission" date="2018-06" db="EMBL/GenBank/DDBJ databases">
        <title>Paenibacillus xerothermodurans sp. nov. an extremely dry heat resistant spore forming bacterium isolated from the soil of Cape Canaveral, Florida.</title>
        <authorList>
            <person name="Seuylemezian A."/>
            <person name="Kaur N."/>
            <person name="Patil P."/>
            <person name="Patil P."/>
            <person name="Mayilraj S."/>
            <person name="Vaishampayan P."/>
        </authorList>
    </citation>
    <scope>NUCLEOTIDE SEQUENCE [LARGE SCALE GENOMIC DNA]</scope>
    <source>
        <strain evidence="5">ATCC 27380</strain>
    </source>
</reference>
<gene>
    <name evidence="5" type="ORF">CBW46_001540</name>
</gene>
<keyword evidence="6" id="KW-1185">Reference proteome</keyword>
<comment type="catalytic activity">
    <reaction evidence="1">
        <text>Hydrolysis of proteins in presence of ATP.</text>
        <dbReference type="EC" id="3.4.21.53"/>
    </reaction>
</comment>
<keyword evidence="2" id="KW-0472">Membrane</keyword>
<feature type="transmembrane region" description="Helical" evidence="2">
    <location>
        <begin position="12"/>
        <end position="37"/>
    </location>
</feature>
<evidence type="ECO:0000256" key="1">
    <source>
        <dbReference type="PROSITE-ProRule" id="PRU01122"/>
    </source>
</evidence>
<evidence type="ECO:0000313" key="6">
    <source>
        <dbReference type="Proteomes" id="UP000214746"/>
    </source>
</evidence>
<keyword evidence="2" id="KW-0812">Transmembrane</keyword>
<accession>A0A2W1NDA9</accession>
<dbReference type="SUPFAM" id="SSF50156">
    <property type="entry name" value="PDZ domain-like"/>
    <property type="match status" value="1"/>
</dbReference>
<proteinExistence type="inferred from homology"/>
<sequence length="368" mass="40066">MGNYREVRQASRVVVSVFIAIALVYAVYFLPLPLYIFSAGTAETIQPMVQTHQTGAQERGTFMLTTVRVSSASVFSYLLSLVQPYDELRSKGELLRDNESEQEYTQRQEVSMLTSQSSAIEAAYHKLGIPYHIRNDGVVVMQLFRDFPAYEVLRPGDSIVQVDDTPVRRTEELLELLKERQAGDAVKIDYKRGDEMHSAEIKLAVLPTADGTTGEQQRAPRAGLGIVSVNVQSIQADDPKHQVTITAGEIGGPSAGLMFALEIVNRLTPEDITKGYKIAGTGTIDAQGEVGVIGGIQHKIIAADKAGAEIFFAPKDYTAPNGQIIPNFSAAEERAKDIQSRMKVVPVGTIDDALQYLSVLPPKAAANG</sequence>
<evidence type="ECO:0000259" key="3">
    <source>
        <dbReference type="PROSITE" id="PS50106"/>
    </source>
</evidence>
<dbReference type="EC" id="3.4.21.53" evidence="1"/>
<dbReference type="SUPFAM" id="SSF54211">
    <property type="entry name" value="Ribosomal protein S5 domain 2-like"/>
    <property type="match status" value="1"/>
</dbReference>
<dbReference type="Gene3D" id="3.30.230.10">
    <property type="match status" value="1"/>
</dbReference>
<keyword evidence="1" id="KW-0378">Hydrolase</keyword>
<dbReference type="GO" id="GO:0030163">
    <property type="term" value="P:protein catabolic process"/>
    <property type="evidence" value="ECO:0007669"/>
    <property type="project" value="InterPro"/>
</dbReference>
<dbReference type="Gene3D" id="2.30.42.10">
    <property type="match status" value="1"/>
</dbReference>
<dbReference type="GO" id="GO:0004176">
    <property type="term" value="F:ATP-dependent peptidase activity"/>
    <property type="evidence" value="ECO:0007669"/>
    <property type="project" value="UniProtKB-UniRule"/>
</dbReference>
<keyword evidence="1" id="KW-0645">Protease</keyword>
<dbReference type="InterPro" id="IPR014721">
    <property type="entry name" value="Ribsml_uS5_D2-typ_fold_subgr"/>
</dbReference>
<dbReference type="Pfam" id="PF05362">
    <property type="entry name" value="Lon_C"/>
    <property type="match status" value="1"/>
</dbReference>
<dbReference type="RefSeq" id="WP_089198268.1">
    <property type="nucleotide sequence ID" value="NZ_NHRJ02000001.1"/>
</dbReference>
<dbReference type="InterPro" id="IPR001478">
    <property type="entry name" value="PDZ"/>
</dbReference>
<name>A0A2W1NDA9_PAEXE</name>
<dbReference type="OrthoDB" id="2356897at2"/>
<dbReference type="GO" id="GO:0006508">
    <property type="term" value="P:proteolysis"/>
    <property type="evidence" value="ECO:0007669"/>
    <property type="project" value="UniProtKB-KW"/>
</dbReference>
<dbReference type="InterPro" id="IPR020568">
    <property type="entry name" value="Ribosomal_Su5_D2-typ_SF"/>
</dbReference>
<keyword evidence="2" id="KW-1133">Transmembrane helix</keyword>
<feature type="active site" evidence="1">
    <location>
        <position position="254"/>
    </location>
</feature>
<evidence type="ECO:0000313" key="5">
    <source>
        <dbReference type="EMBL" id="PZE22497.1"/>
    </source>
</evidence>